<name>A0ABU7M1N3_9PROT</name>
<reference evidence="6 7" key="1">
    <citation type="submission" date="2024-01" db="EMBL/GenBank/DDBJ databases">
        <title>Hyphobacterium bacterium isolated from marine sediment.</title>
        <authorList>
            <person name="Zhao S."/>
        </authorList>
    </citation>
    <scope>NUCLEOTIDE SEQUENCE [LARGE SCALE GENOMIC DNA]</scope>
    <source>
        <strain evidence="6 7">Y60-23</strain>
    </source>
</reference>
<dbReference type="PANTHER" id="PTHR36985">
    <property type="entry name" value="TRANSLOCATION AND ASSEMBLY MODULE SUBUNIT TAMB"/>
    <property type="match status" value="1"/>
</dbReference>
<protein>
    <submittedName>
        <fullName evidence="6">Translocation/assembly module TamB domain-containing protein</fullName>
    </submittedName>
</protein>
<accession>A0ABU7M1N3</accession>
<evidence type="ECO:0000256" key="3">
    <source>
        <dbReference type="ARBA" id="ARBA00022989"/>
    </source>
</evidence>
<keyword evidence="7" id="KW-1185">Reference proteome</keyword>
<evidence type="ECO:0000256" key="1">
    <source>
        <dbReference type="ARBA" id="ARBA00004167"/>
    </source>
</evidence>
<feature type="domain" description="Translocation and assembly module TamB C-terminal" evidence="5">
    <location>
        <begin position="1018"/>
        <end position="1358"/>
    </location>
</feature>
<comment type="caution">
    <text evidence="6">The sequence shown here is derived from an EMBL/GenBank/DDBJ whole genome shotgun (WGS) entry which is preliminary data.</text>
</comment>
<evidence type="ECO:0000259" key="5">
    <source>
        <dbReference type="Pfam" id="PF04357"/>
    </source>
</evidence>
<proteinExistence type="predicted"/>
<dbReference type="Pfam" id="PF04357">
    <property type="entry name" value="TamB"/>
    <property type="match status" value="1"/>
</dbReference>
<dbReference type="InterPro" id="IPR007452">
    <property type="entry name" value="TamB_C"/>
</dbReference>
<keyword evidence="2" id="KW-0812">Transmembrane</keyword>
<dbReference type="EMBL" id="JAZDRO010000008">
    <property type="protein sequence ID" value="MEE2567680.1"/>
    <property type="molecule type" value="Genomic_DNA"/>
</dbReference>
<dbReference type="PANTHER" id="PTHR36985:SF1">
    <property type="entry name" value="TRANSLOCATION AND ASSEMBLY MODULE SUBUNIT TAMB"/>
    <property type="match status" value="1"/>
</dbReference>
<keyword evidence="4" id="KW-0472">Membrane</keyword>
<evidence type="ECO:0000256" key="4">
    <source>
        <dbReference type="ARBA" id="ARBA00023136"/>
    </source>
</evidence>
<gene>
    <name evidence="6" type="ORF">V0U35_13430</name>
</gene>
<keyword evidence="3" id="KW-1133">Transmembrane helix</keyword>
<comment type="subcellular location">
    <subcellularLocation>
        <location evidence="1">Membrane</location>
        <topology evidence="1">Single-pass membrane protein</topology>
    </subcellularLocation>
</comment>
<evidence type="ECO:0000313" key="7">
    <source>
        <dbReference type="Proteomes" id="UP001310692"/>
    </source>
</evidence>
<organism evidence="6 7">
    <name type="scientific">Hyphobacterium marinum</name>
    <dbReference type="NCBI Taxonomy" id="3116574"/>
    <lineage>
        <taxon>Bacteria</taxon>
        <taxon>Pseudomonadati</taxon>
        <taxon>Pseudomonadota</taxon>
        <taxon>Alphaproteobacteria</taxon>
        <taxon>Maricaulales</taxon>
        <taxon>Maricaulaceae</taxon>
        <taxon>Hyphobacterium</taxon>
    </lineage>
</organism>
<dbReference type="Proteomes" id="UP001310692">
    <property type="component" value="Unassembled WGS sequence"/>
</dbReference>
<sequence>MPAALPRLLTLALAILAGLTSLVLGARLLVASPVGAMAIASWVDGARFGSAGEASLDGLRGDVLSGFAFDRFSLEAAEGEWLVIEDLSLDWRPLRYLTSGRLVIRELTARRVAVLSEPPSGESGGGSPDIPEFVVGRLDIAALELAEGLAGPEVILAVNSALESRAGGGLSLTARLERIDQPGDLAWIDAALDAEGRVEASVRAEGAAGGPFAALLRAPDSTVALTADVSGGREAGEGSGALRLDGQPVAEFTGEWGAGRFAASAGIDAATWPHRLLRRYIGGDAYIEVDGDFGDSVTLTNLRARMDGAEITARRAGEGWDADAEFSAARLSAWSGETITASSITWSGQVTTGETLSGTGQMRALEVGYRGFTARVLEGPLSIVREPDQYAISVEAASDGMTYPAEALGELLGPDPDIAARFDWISAERRLAFHDITIAGRSGGLDAAGAVSLADRSYTFDGEATLPDLSALADVTGEARSSLVLTGDFDGAVALSVDGRASELGGHPAFERLGRQVTLTANVNRTAQGQWRIERARARGDGLIARWTAEQDRQGRWSANGELALEAALDFGSVQMAGGAAAAFDARTGEDGALVWRLDATSPGLAAGPVQFAEPRLRVEGRGGPAAFSADMRVTAESPYGPIDVGGEIIRGEGWQVNGIAGAAGPADLSGSARFGDADAEGRLVASGSLPDGGPVSLTLTLGGAETLQIDARLLAEGWRNGEVELDRLEARLQGPLDRLALTATARGSYGYEWRINADGTITNEEDGFQADVTSTGDVGPYTLSSTEPVRLRNVEAGQHLSAAWSLGPMSLSFDSVFGDAADTVSVRFADMPAELLSQVRGRSLTEGSVSGELSYRRAASGLTGAAWVEAADIYPANGNPEQAITARLEAAMPGDVFTATFEAGGADLAATADLQIETGVIANWGEIRDRSSAPVSGSARLTGPVGTLARFYLPESQTLTGIINAEAVVSGTVGGPEFAGDIGFSGGTFTDIRQGVHIVDVAASGTFSGDGATLDSVTATDGDRGTLSGSGAISFADARPDGEFNVEFRNFSAVDKRTLSVMATGDARFEISETGVHVTGEARLDEVEARPPEGGRDPIVEIEVTEINRPDSLAPAPQRRTSPFTLDYHVTAPGRVYIRGPSFDSEWSLDIQARGPLTALKLIGVADLQRGSASLIGRPFDLQSGQVRFDGGVDEATVQIRAQRETEGLTAIVEVSGPMTAPRIALTSRPQLPDDEVLSRVLFGRSVSELSTLEAAQLAAALSSAATGGGGFDAFDRLRNLTGVDRLSIRTGASGAPIVTGGRYIDEDVYLEIEAGTGADMTTAARIEWELRPDLRLLSRVTGTADASIALRWRKEFD</sequence>
<dbReference type="RefSeq" id="WP_330197257.1">
    <property type="nucleotide sequence ID" value="NZ_JAZDRO010000008.1"/>
</dbReference>
<evidence type="ECO:0000313" key="6">
    <source>
        <dbReference type="EMBL" id="MEE2567680.1"/>
    </source>
</evidence>
<evidence type="ECO:0000256" key="2">
    <source>
        <dbReference type="ARBA" id="ARBA00022692"/>
    </source>
</evidence>